<feature type="region of interest" description="Disordered" evidence="1">
    <location>
        <begin position="74"/>
        <end position="142"/>
    </location>
</feature>
<dbReference type="InterPro" id="IPR051091">
    <property type="entry name" value="O-Glucosyltr/Glycosyltrsf_90"/>
</dbReference>
<organism evidence="3 4">
    <name type="scientific">Cephalotrichum gorgonifer</name>
    <dbReference type="NCBI Taxonomy" id="2041049"/>
    <lineage>
        <taxon>Eukaryota</taxon>
        <taxon>Fungi</taxon>
        <taxon>Dikarya</taxon>
        <taxon>Ascomycota</taxon>
        <taxon>Pezizomycotina</taxon>
        <taxon>Sordariomycetes</taxon>
        <taxon>Hypocreomycetidae</taxon>
        <taxon>Microascales</taxon>
        <taxon>Microascaceae</taxon>
        <taxon>Cephalotrichum</taxon>
    </lineage>
</organism>
<gene>
    <name evidence="3" type="ORF">DNG_07184</name>
</gene>
<dbReference type="AlphaFoldDB" id="A0AAE8SX94"/>
<name>A0AAE8SX94_9PEZI</name>
<evidence type="ECO:0000313" key="3">
    <source>
        <dbReference type="EMBL" id="SPO04499.1"/>
    </source>
</evidence>
<dbReference type="SMART" id="SM00672">
    <property type="entry name" value="CAP10"/>
    <property type="match status" value="1"/>
</dbReference>
<dbReference type="PANTHER" id="PTHR12203:SF104">
    <property type="entry name" value="PROTEIN CAP1, PUTATIVE (AFU_ORTHOLOGUE AFUA_1G05595)-RELATED"/>
    <property type="match status" value="1"/>
</dbReference>
<proteinExistence type="predicted"/>
<comment type="caution">
    <text evidence="3">The sequence shown here is derived from an EMBL/GenBank/DDBJ whole genome shotgun (WGS) entry which is preliminary data.</text>
</comment>
<evidence type="ECO:0000256" key="1">
    <source>
        <dbReference type="SAM" id="MobiDB-lite"/>
    </source>
</evidence>
<dbReference type="Proteomes" id="UP001187682">
    <property type="component" value="Unassembled WGS sequence"/>
</dbReference>
<feature type="region of interest" description="Disordered" evidence="1">
    <location>
        <begin position="320"/>
        <end position="344"/>
    </location>
</feature>
<dbReference type="InterPro" id="IPR006598">
    <property type="entry name" value="CAP10"/>
</dbReference>
<feature type="region of interest" description="Disordered" evidence="1">
    <location>
        <begin position="362"/>
        <end position="397"/>
    </location>
</feature>
<dbReference type="EMBL" id="ONZQ02000010">
    <property type="protein sequence ID" value="SPO04499.1"/>
    <property type="molecule type" value="Genomic_DNA"/>
</dbReference>
<evidence type="ECO:0000313" key="4">
    <source>
        <dbReference type="Proteomes" id="UP001187682"/>
    </source>
</evidence>
<accession>A0AAE8SX94</accession>
<keyword evidence="4" id="KW-1185">Reference proteome</keyword>
<dbReference type="PANTHER" id="PTHR12203">
    <property type="entry name" value="KDEL LYS-ASP-GLU-LEU CONTAINING - RELATED"/>
    <property type="match status" value="1"/>
</dbReference>
<sequence length="715" mass="78178">MIRRRGISLLTTVLVFLAFAVFTIIRLPGPSYGAYDDVEAERAAPAEPLRGAGTPVKSAQQTLEEGWVVVETNKGPSVVENSEGTGLVEDSDGTGAANVEDTRAPTPDAETVLVGSPAHDGTANAPTEIATAPDENPTGGKTTDDTPHIPTTLDVHPIAQLVQKANEEAAALLARQSTTLEAAVAEYKRRYSMPPPPHFDKWFAFAQARNISLVDEFDTVHQMLTPFWGLKPATIRKRAAEALGYGNDFMGVLVRNGRVALQTGRREWEKVAMREMMAGFVEWVPDVDLVINALDEPRVVLQHGDLSRLVERGLAAQGRSARIENPANSFSKRPKDMTDGRAVPEVSTTRFVDVRQQSPWSIARMSCPPDSPARALDLDLDSDSDSDDKPGVDDESGYCHRSATGGLCFVSNTTAQTDVCSSPSLATTHGFLDRPNRLSVSHDLVPIFSPSKISSFQDIVFPAPWYWAGRVPYNASADVPWDDKEAKVFWRGSTTGGFSRWGGWRRHHRQRAVQRLNNPKAPATVLLREGNANETGGEVDGSSEGKWEALGSSVGAHAHLFNVSFSHVGQCDPGDCAAERHALPMAEHTPQHAAWSYKLLLDMDGNAFSGRFQAFLRSRSLVLKVALFREWTGGASGWLRPWRDYVPLSLGGGEWVEAARYLAEDEEGKKVAEGIAAGKGVGREEMEVWLFRLLLEYARVVDDDREKIGFSLDGR</sequence>
<protein>
    <submittedName>
        <fullName evidence="3">Related to capsular associated protein</fullName>
    </submittedName>
</protein>
<evidence type="ECO:0000259" key="2">
    <source>
        <dbReference type="SMART" id="SM00672"/>
    </source>
</evidence>
<feature type="domain" description="Glycosyl transferase CAP10" evidence="2">
    <location>
        <begin position="409"/>
        <end position="704"/>
    </location>
</feature>
<reference evidence="3" key="1">
    <citation type="submission" date="2018-03" db="EMBL/GenBank/DDBJ databases">
        <authorList>
            <person name="Guldener U."/>
        </authorList>
    </citation>
    <scope>NUCLEOTIDE SEQUENCE</scope>
</reference>